<evidence type="ECO:0000259" key="1">
    <source>
        <dbReference type="Pfam" id="PF08241"/>
    </source>
</evidence>
<dbReference type="Gene3D" id="3.40.50.150">
    <property type="entry name" value="Vaccinia Virus protein VP39"/>
    <property type="match status" value="1"/>
</dbReference>
<protein>
    <submittedName>
        <fullName evidence="2">SAM-dependent methyltransferase</fullName>
    </submittedName>
</protein>
<proteinExistence type="predicted"/>
<dbReference type="Proteomes" id="UP000560000">
    <property type="component" value="Unassembled WGS sequence"/>
</dbReference>
<dbReference type="GO" id="GO:0032259">
    <property type="term" value="P:methylation"/>
    <property type="evidence" value="ECO:0007669"/>
    <property type="project" value="UniProtKB-KW"/>
</dbReference>
<dbReference type="CDD" id="cd02440">
    <property type="entry name" value="AdoMet_MTases"/>
    <property type="match status" value="1"/>
</dbReference>
<reference evidence="2 3" key="1">
    <citation type="submission" date="2020-08" db="EMBL/GenBank/DDBJ databases">
        <title>Genomic Encyclopedia of Type Strains, Phase IV (KMG-IV): sequencing the most valuable type-strain genomes for metagenomic binning, comparative biology and taxonomic classification.</title>
        <authorList>
            <person name="Goeker M."/>
        </authorList>
    </citation>
    <scope>NUCLEOTIDE SEQUENCE [LARGE SCALE GENOMIC DNA]</scope>
    <source>
        <strain evidence="2 3">DSM 107085</strain>
    </source>
</reference>
<gene>
    <name evidence="2" type="ORF">HNQ86_002905</name>
</gene>
<evidence type="ECO:0000313" key="2">
    <source>
        <dbReference type="EMBL" id="MBB6185560.1"/>
    </source>
</evidence>
<name>A0A841KKS0_9GAMM</name>
<dbReference type="SUPFAM" id="SSF53335">
    <property type="entry name" value="S-adenosyl-L-methionine-dependent methyltransferases"/>
    <property type="match status" value="1"/>
</dbReference>
<comment type="caution">
    <text evidence="2">The sequence shown here is derived from an EMBL/GenBank/DDBJ whole genome shotgun (WGS) entry which is preliminary data.</text>
</comment>
<keyword evidence="2" id="KW-0489">Methyltransferase</keyword>
<dbReference type="OrthoDB" id="932345at2"/>
<organism evidence="2 3">
    <name type="scientific">Oleiagrimonas soli</name>
    <dbReference type="NCBI Taxonomy" id="1543381"/>
    <lineage>
        <taxon>Bacteria</taxon>
        <taxon>Pseudomonadati</taxon>
        <taxon>Pseudomonadota</taxon>
        <taxon>Gammaproteobacteria</taxon>
        <taxon>Lysobacterales</taxon>
        <taxon>Rhodanobacteraceae</taxon>
        <taxon>Oleiagrimonas</taxon>
    </lineage>
</organism>
<dbReference type="GO" id="GO:0008757">
    <property type="term" value="F:S-adenosylmethionine-dependent methyltransferase activity"/>
    <property type="evidence" value="ECO:0007669"/>
    <property type="project" value="InterPro"/>
</dbReference>
<dbReference type="Pfam" id="PF08241">
    <property type="entry name" value="Methyltransf_11"/>
    <property type="match status" value="1"/>
</dbReference>
<dbReference type="AlphaFoldDB" id="A0A841KKS0"/>
<dbReference type="InterPro" id="IPR013216">
    <property type="entry name" value="Methyltransf_11"/>
</dbReference>
<feature type="domain" description="Methyltransferase type 11" evidence="1">
    <location>
        <begin position="125"/>
        <end position="175"/>
    </location>
</feature>
<dbReference type="EMBL" id="JACHET010000001">
    <property type="protein sequence ID" value="MBB6185560.1"/>
    <property type="molecule type" value="Genomic_DNA"/>
</dbReference>
<accession>A0A841KKS0</accession>
<dbReference type="InterPro" id="IPR029063">
    <property type="entry name" value="SAM-dependent_MTases_sf"/>
</dbReference>
<keyword evidence="2" id="KW-0808">Transferase</keyword>
<sequence>MLTKNPIKLMRYAIAGWLPGGRRRCVICKHAVWRFMPYKSGTRTAPPLMQVLDMVGSDIDHFECPHCGAHDRERHLLMYLKASGIAETLRGKRVLHFAPEKHLSVRIRSMGPSRYIPCDLHPATPDVHRVNMEAMPFPDASFDVVIANHVLEHVSDLSKALGEIHRVLDRAGFAILQTPYSNKLLATWEDKGIDTPEARLHAHGQEDHVRLFGRDIFKRISDAGLRDLTRSHEELLTNMDASRYGVNVLEPFFLFQKN</sequence>
<dbReference type="RefSeq" id="WP_152569321.1">
    <property type="nucleotide sequence ID" value="NZ_JACHET010000001.1"/>
</dbReference>
<evidence type="ECO:0000313" key="3">
    <source>
        <dbReference type="Proteomes" id="UP000560000"/>
    </source>
</evidence>